<dbReference type="Gene3D" id="3.40.1350.10">
    <property type="match status" value="1"/>
</dbReference>
<dbReference type="Proteomes" id="UP001208074">
    <property type="component" value="Unassembled WGS sequence"/>
</dbReference>
<sequence length="256" mass="28400">MSASYGGRGKLEGFDSGVRRVAPSFGKQLFLTYSEKADGTLVVESDSERFVAHMLTLDPNVSSFTTQPFTVDLIDRRICRTQADVEEARARHRRLRGKKFYTPDFSVRWHLGGHVMTAVEVKLEGYEGNSDDMQRISIGRNIIESAGIEFLRIIWPKAQRNPLKANLPILVKALRRVDLWPSAEMVQAVESALESGVSTVRELCGALSLSPNLVPTLLVSGLIRGNVRDELINGTMRIEPAYGDLGSLSLLRSLVQ</sequence>
<proteinExistence type="predicted"/>
<dbReference type="InterPro" id="IPR011856">
    <property type="entry name" value="tRNA_endonuc-like_dom_sf"/>
</dbReference>
<organism evidence="1 2">
    <name type="scientific">Alcaligenes phenolicus</name>
    <dbReference type="NCBI Taxonomy" id="232846"/>
    <lineage>
        <taxon>Bacteria</taxon>
        <taxon>Pseudomonadati</taxon>
        <taxon>Pseudomonadota</taxon>
        <taxon>Betaproteobacteria</taxon>
        <taxon>Burkholderiales</taxon>
        <taxon>Alcaligenaceae</taxon>
        <taxon>Alcaligenes</taxon>
    </lineage>
</organism>
<accession>A0AAW5VXR3</accession>
<dbReference type="RefSeq" id="WP_026485414.1">
    <property type="nucleotide sequence ID" value="NZ_JAPKNB010000006.1"/>
</dbReference>
<dbReference type="EMBL" id="JAPKNB010000006">
    <property type="protein sequence ID" value="MCX5565666.1"/>
    <property type="molecule type" value="Genomic_DNA"/>
</dbReference>
<evidence type="ECO:0008006" key="3">
    <source>
        <dbReference type="Google" id="ProtNLM"/>
    </source>
</evidence>
<name>A0AAW5VXR3_9BURK</name>
<dbReference type="AlphaFoldDB" id="A0AAW5VXR3"/>
<evidence type="ECO:0000313" key="1">
    <source>
        <dbReference type="EMBL" id="MCX5565666.1"/>
    </source>
</evidence>
<gene>
    <name evidence="1" type="ORF">OSH02_09835</name>
</gene>
<comment type="caution">
    <text evidence="1">The sequence shown here is derived from an EMBL/GenBank/DDBJ whole genome shotgun (WGS) entry which is preliminary data.</text>
</comment>
<evidence type="ECO:0000313" key="2">
    <source>
        <dbReference type="Proteomes" id="UP001208074"/>
    </source>
</evidence>
<protein>
    <recommendedName>
        <fullName evidence="3">TnsA endonuclease N-terminal domain-containing protein</fullName>
    </recommendedName>
</protein>
<dbReference type="GO" id="GO:0003676">
    <property type="term" value="F:nucleic acid binding"/>
    <property type="evidence" value="ECO:0007669"/>
    <property type="project" value="InterPro"/>
</dbReference>
<reference evidence="1" key="1">
    <citation type="submission" date="2022-11" db="EMBL/GenBank/DDBJ databases">
        <title>Biodiversity and phylogenetic relationships of bacteria.</title>
        <authorList>
            <person name="Machado R.A.R."/>
            <person name="Bhat A."/>
            <person name="Loulou A."/>
            <person name="Kallel S."/>
        </authorList>
    </citation>
    <scope>NUCLEOTIDE SEQUENCE</scope>
    <source>
        <strain evidence="1">DSM 16503</strain>
    </source>
</reference>